<name>A0A565BNF5_9BRAS</name>
<protein>
    <submittedName>
        <fullName evidence="1">Uncharacterized protein</fullName>
    </submittedName>
</protein>
<reference evidence="1" key="1">
    <citation type="submission" date="2019-07" db="EMBL/GenBank/DDBJ databases">
        <authorList>
            <person name="Dittberner H."/>
        </authorList>
    </citation>
    <scope>NUCLEOTIDE SEQUENCE [LARGE SCALE GENOMIC DNA]</scope>
</reference>
<organism evidence="1 2">
    <name type="scientific">Arabis nemorensis</name>
    <dbReference type="NCBI Taxonomy" id="586526"/>
    <lineage>
        <taxon>Eukaryota</taxon>
        <taxon>Viridiplantae</taxon>
        <taxon>Streptophyta</taxon>
        <taxon>Embryophyta</taxon>
        <taxon>Tracheophyta</taxon>
        <taxon>Spermatophyta</taxon>
        <taxon>Magnoliopsida</taxon>
        <taxon>eudicotyledons</taxon>
        <taxon>Gunneridae</taxon>
        <taxon>Pentapetalae</taxon>
        <taxon>rosids</taxon>
        <taxon>malvids</taxon>
        <taxon>Brassicales</taxon>
        <taxon>Brassicaceae</taxon>
        <taxon>Arabideae</taxon>
        <taxon>Arabis</taxon>
    </lineage>
</organism>
<dbReference type="AlphaFoldDB" id="A0A565BNF5"/>
<evidence type="ECO:0000313" key="1">
    <source>
        <dbReference type="EMBL" id="VVB02729.1"/>
    </source>
</evidence>
<sequence>MDVIFASISLSLSFTDQPTKASSHLQTKLNRAIQWQTGISSNRDINMEHICIWLRLLKSVSASKGFSELIPQLTTSSTRIRPSRLPQACRLFVKSLALIRYGVIRYQIYVINFTPFTE</sequence>
<evidence type="ECO:0000313" key="2">
    <source>
        <dbReference type="Proteomes" id="UP000489600"/>
    </source>
</evidence>
<gene>
    <name evidence="1" type="ORF">ANE_LOCUS13173</name>
</gene>
<comment type="caution">
    <text evidence="1">The sequence shown here is derived from an EMBL/GenBank/DDBJ whole genome shotgun (WGS) entry which is preliminary data.</text>
</comment>
<dbReference type="EMBL" id="CABITT030000004">
    <property type="protein sequence ID" value="VVB02729.1"/>
    <property type="molecule type" value="Genomic_DNA"/>
</dbReference>
<dbReference type="Proteomes" id="UP000489600">
    <property type="component" value="Unassembled WGS sequence"/>
</dbReference>
<proteinExistence type="predicted"/>
<accession>A0A565BNF5</accession>
<keyword evidence="2" id="KW-1185">Reference proteome</keyword>